<dbReference type="Pfam" id="PF12833">
    <property type="entry name" value="HTH_18"/>
    <property type="match status" value="1"/>
</dbReference>
<dbReference type="SMART" id="SM00342">
    <property type="entry name" value="HTH_ARAC"/>
    <property type="match status" value="1"/>
</dbReference>
<dbReference type="SUPFAM" id="SSF46689">
    <property type="entry name" value="Homeodomain-like"/>
    <property type="match status" value="1"/>
</dbReference>
<dbReference type="GO" id="GO:0003700">
    <property type="term" value="F:DNA-binding transcription factor activity"/>
    <property type="evidence" value="ECO:0007669"/>
    <property type="project" value="InterPro"/>
</dbReference>
<reference evidence="5 6" key="1">
    <citation type="submission" date="2016-07" db="EMBL/GenBank/DDBJ databases">
        <title>Characterization of isolates of Eisenbergiella tayi derived from blood cultures, using whole genome sequencing.</title>
        <authorList>
            <person name="Burdz T."/>
            <person name="Wiebe D."/>
            <person name="Huynh C."/>
            <person name="Bernard K."/>
        </authorList>
    </citation>
    <scope>NUCLEOTIDE SEQUENCE [LARGE SCALE GENOMIC DNA]</scope>
    <source>
        <strain evidence="5 6">NML 120489</strain>
    </source>
</reference>
<dbReference type="PROSITE" id="PS01124">
    <property type="entry name" value="HTH_ARAC_FAMILY_2"/>
    <property type="match status" value="1"/>
</dbReference>
<accession>A0A1E3ATW1</accession>
<dbReference type="Gene3D" id="2.60.120.10">
    <property type="entry name" value="Jelly Rolls"/>
    <property type="match status" value="1"/>
</dbReference>
<evidence type="ECO:0000256" key="1">
    <source>
        <dbReference type="ARBA" id="ARBA00023015"/>
    </source>
</evidence>
<evidence type="ECO:0000256" key="2">
    <source>
        <dbReference type="ARBA" id="ARBA00023125"/>
    </source>
</evidence>
<name>A0A1E3ATW1_9FIRM</name>
<feature type="domain" description="HTH araC/xylS-type" evidence="4">
    <location>
        <begin position="251"/>
        <end position="348"/>
    </location>
</feature>
<dbReference type="EMBL" id="MCGI01000002">
    <property type="protein sequence ID" value="ODM12084.1"/>
    <property type="molecule type" value="Genomic_DNA"/>
</dbReference>
<dbReference type="RefSeq" id="WP_069157204.1">
    <property type="nucleotide sequence ID" value="NZ_DBFYTC010000201.1"/>
</dbReference>
<evidence type="ECO:0000259" key="4">
    <source>
        <dbReference type="PROSITE" id="PS01124"/>
    </source>
</evidence>
<keyword evidence="3" id="KW-0804">Transcription</keyword>
<dbReference type="SUPFAM" id="SSF51182">
    <property type="entry name" value="RmlC-like cupins"/>
    <property type="match status" value="1"/>
</dbReference>
<dbReference type="PANTHER" id="PTHR43280">
    <property type="entry name" value="ARAC-FAMILY TRANSCRIPTIONAL REGULATOR"/>
    <property type="match status" value="1"/>
</dbReference>
<evidence type="ECO:0000313" key="6">
    <source>
        <dbReference type="Proteomes" id="UP000095003"/>
    </source>
</evidence>
<keyword evidence="1" id="KW-0805">Transcription regulation</keyword>
<proteinExistence type="predicted"/>
<dbReference type="InterPro" id="IPR011051">
    <property type="entry name" value="RmlC_Cupin_sf"/>
</dbReference>
<dbReference type="InterPro" id="IPR009057">
    <property type="entry name" value="Homeodomain-like_sf"/>
</dbReference>
<dbReference type="InterPro" id="IPR003313">
    <property type="entry name" value="AraC-bd"/>
</dbReference>
<keyword evidence="2" id="KW-0238">DNA-binding</keyword>
<dbReference type="PANTHER" id="PTHR43280:SF28">
    <property type="entry name" value="HTH-TYPE TRANSCRIPTIONAL ACTIVATOR RHAS"/>
    <property type="match status" value="1"/>
</dbReference>
<organism evidence="5 6">
    <name type="scientific">Eisenbergiella tayi</name>
    <dbReference type="NCBI Taxonomy" id="1432052"/>
    <lineage>
        <taxon>Bacteria</taxon>
        <taxon>Bacillati</taxon>
        <taxon>Bacillota</taxon>
        <taxon>Clostridia</taxon>
        <taxon>Lachnospirales</taxon>
        <taxon>Lachnospiraceae</taxon>
        <taxon>Eisenbergiella</taxon>
    </lineage>
</organism>
<dbReference type="InterPro" id="IPR014710">
    <property type="entry name" value="RmlC-like_jellyroll"/>
</dbReference>
<evidence type="ECO:0000313" key="5">
    <source>
        <dbReference type="EMBL" id="ODM12084.1"/>
    </source>
</evidence>
<dbReference type="Gene3D" id="1.10.10.60">
    <property type="entry name" value="Homeodomain-like"/>
    <property type="match status" value="2"/>
</dbReference>
<dbReference type="GeneID" id="93303964"/>
<dbReference type="Pfam" id="PF02311">
    <property type="entry name" value="AraC_binding"/>
    <property type="match status" value="1"/>
</dbReference>
<dbReference type="InterPro" id="IPR018060">
    <property type="entry name" value="HTH_AraC"/>
</dbReference>
<protein>
    <submittedName>
        <fullName evidence="5">Melibiose operon regulatory protein</fullName>
    </submittedName>
</protein>
<dbReference type="GO" id="GO:0043565">
    <property type="term" value="F:sequence-specific DNA binding"/>
    <property type="evidence" value="ECO:0007669"/>
    <property type="project" value="InterPro"/>
</dbReference>
<evidence type="ECO:0000256" key="3">
    <source>
        <dbReference type="ARBA" id="ARBA00023163"/>
    </source>
</evidence>
<sequence length="352" mass="40762">MTYEEMDGRLRGLEPYEQKLKDKICRPDYSGFEQITYKQKGKTIQVYVMGYSCSETFDAPGRLRTARGHTVYVDKKRCNLFMNKNARFAEVEPHVHDWVELGYMYSGSCTQTVGETEIQLKQGQIIILDSGIPHAIGYTGENDILINMLMEKEFFDHSFYSRLADLGIITEFLMNVMSEQTYHDSYIVFDSEKDRRIQLFMKELICEFLSPTSMENEIINNLIVLLFSELVNVYENGNVKELAGHRKTCVVPIMHYIEENFRECTLKSTAEIFGLNANYMTTLLKRMTGYSFKELVMEQRLQFAAGMILNTDLACDKIITMSGCGNGTYFYKKFKERFGCSPRDYRKKGKTG</sequence>
<comment type="caution">
    <text evidence="5">The sequence shown here is derived from an EMBL/GenBank/DDBJ whole genome shotgun (WGS) entry which is preliminary data.</text>
</comment>
<dbReference type="Proteomes" id="UP000095003">
    <property type="component" value="Unassembled WGS sequence"/>
</dbReference>
<gene>
    <name evidence="5" type="primary">melR_6</name>
    <name evidence="5" type="ORF">BEH84_02699</name>
</gene>
<dbReference type="AlphaFoldDB" id="A0A1E3ATW1"/>